<evidence type="ECO:0000256" key="1">
    <source>
        <dbReference type="ARBA" id="ARBA00022729"/>
    </source>
</evidence>
<evidence type="ECO:0000313" key="5">
    <source>
        <dbReference type="EMBL" id="MFD1484491.1"/>
    </source>
</evidence>
<dbReference type="Gene3D" id="3.10.20.320">
    <property type="entry name" value="Putative peptidoglycan bound protein (lpxtg motif)"/>
    <property type="match status" value="2"/>
</dbReference>
<dbReference type="EMBL" id="JBHTON010000010">
    <property type="protein sequence ID" value="MFD1484491.1"/>
    <property type="molecule type" value="Genomic_DNA"/>
</dbReference>
<dbReference type="InterPro" id="IPR009459">
    <property type="entry name" value="MucBP_dom"/>
</dbReference>
<evidence type="ECO:0000256" key="2">
    <source>
        <dbReference type="ARBA" id="ARBA00022737"/>
    </source>
</evidence>
<dbReference type="Pfam" id="PF06458">
    <property type="entry name" value="MucBP"/>
    <property type="match status" value="4"/>
</dbReference>
<organism evidence="5 6">
    <name type="scientific">Lacticaseibacillus baoqingensis</name>
    <dbReference type="NCBI Taxonomy" id="2486013"/>
    <lineage>
        <taxon>Bacteria</taxon>
        <taxon>Bacillati</taxon>
        <taxon>Bacillota</taxon>
        <taxon>Bacilli</taxon>
        <taxon>Lactobacillales</taxon>
        <taxon>Lactobacillaceae</taxon>
        <taxon>Lacticaseibacillus</taxon>
    </lineage>
</organism>
<keyword evidence="6" id="KW-1185">Reference proteome</keyword>
<feature type="domain" description="EF-hand" evidence="4">
    <location>
        <begin position="2124"/>
        <end position="2140"/>
    </location>
</feature>
<feature type="domain" description="EF-hand" evidence="4">
    <location>
        <begin position="2072"/>
        <end position="2094"/>
    </location>
</feature>
<dbReference type="InterPro" id="IPR022263">
    <property type="entry name" value="KxYKxGKxW"/>
</dbReference>
<dbReference type="SUPFAM" id="SSF47473">
    <property type="entry name" value="EF-hand"/>
    <property type="match status" value="2"/>
</dbReference>
<dbReference type="Gene3D" id="2.60.40.4300">
    <property type="match status" value="1"/>
</dbReference>
<dbReference type="InterPro" id="IPR011992">
    <property type="entry name" value="EF-hand-dom_pair"/>
</dbReference>
<name>A0ABW4E7M9_9LACO</name>
<feature type="compositionally biased region" description="Acidic residues" evidence="3">
    <location>
        <begin position="2131"/>
        <end position="2140"/>
    </location>
</feature>
<evidence type="ECO:0000259" key="4">
    <source>
        <dbReference type="PROSITE" id="PS50222"/>
    </source>
</evidence>
<feature type="compositionally biased region" description="Polar residues" evidence="3">
    <location>
        <begin position="228"/>
        <end position="238"/>
    </location>
</feature>
<dbReference type="InterPro" id="IPR002048">
    <property type="entry name" value="EF_hand_dom"/>
</dbReference>
<feature type="compositionally biased region" description="Basic and acidic residues" evidence="3">
    <location>
        <begin position="2111"/>
        <end position="2130"/>
    </location>
</feature>
<feature type="compositionally biased region" description="Low complexity" evidence="3">
    <location>
        <begin position="189"/>
        <end position="227"/>
    </location>
</feature>
<keyword evidence="2" id="KW-0677">Repeat</keyword>
<keyword evidence="1" id="KW-0732">Signal</keyword>
<feature type="non-terminal residue" evidence="5">
    <location>
        <position position="2140"/>
    </location>
</feature>
<dbReference type="NCBIfam" id="TIGR03715">
    <property type="entry name" value="KxYKxGKxW"/>
    <property type="match status" value="1"/>
</dbReference>
<dbReference type="PROSITE" id="PS50222">
    <property type="entry name" value="EF_HAND_2"/>
    <property type="match status" value="2"/>
</dbReference>
<evidence type="ECO:0000256" key="3">
    <source>
        <dbReference type="SAM" id="MobiDB-lite"/>
    </source>
</evidence>
<evidence type="ECO:0000313" key="6">
    <source>
        <dbReference type="Proteomes" id="UP001597252"/>
    </source>
</evidence>
<sequence length="2140" mass="225888">MMKSRSKNSPIRVDTDRKIHYKMFKDGKKWVFTGLVTTFFTVLPFMQGNVVQADTTTDTDAGTYTKESDSGAANATNTAVLKTQPAAQTATAVPQTPATPTTASLEITALAAAGNDGVVTVTGTTAANALVTATTADGASQSVTADTNGHFSVQLTTTTTIVLKATLAGVTSEPTAVVPPANAAAANTAATTAQADTHPAAAGTAAAAAQPDASAAQPADAEPAAVTTAGSATESVDTSPEAVGNATNAVAATASTPATTAAAISPEVASAGDVDAADAINDPVILVDPTDDELAAAKALAAETFKKTGIAQLIQAVAADDPNPSTEQVVYDKSFLETLQLTSPNAATSVDGQIIVKAGVREVKDGDSTKKYLAYDQPITVTFDHFSNIGKFLEFSKAKSINMFDLSTLLSPASWMATLQDLVKGLTTGDFSEEQLKQLSATIRDESEVKDTIDVNTAKLMANDDDNPIKEGDLFRLTPVTGAGALQVGVFGAEALDKPSLNQINDVHYASPTFDWDALAHKNDEDNSVSVTFTLSADQVKQAFGDKGGYLYVKIPGKMSSLKITDLIVPGADGSIGTDAKVEVVDTPTDTSTDTPTDTPDTTGFPVTYKYVDENGQEIPNSAQSTKVPEGSKIDFNPLDPPSGYTFDPAKTTLDVGSAIAGEIQNIVSGVKDFASLNTTLGNMQLTDPSQYADYGSDELTITYKGTKDAVKVAHPATVIFADKDGNPLLNAKGDKLRVDQPLGTHTEGTSVPTDGFSHEIEGYTMIGEDPIPEHYYFTDEPNQIVILKYEKNDAGGTGTGTGTDTPTAIGKITVNLVGEDHHALVVPSDPNFQQTYYPEGYIGTTIADGTINADGIINKEAPGFTIIEDQTIGATFTDKDQTLLIVYKPVVTKGTITVNLVDENNQPVKNTDGKPSIDLEGNIGDPITSVALNKDVPGHKITTDGTTDATFTKTAQTLTIKYAPVVTKGTITVNLVDENNQPIKNTDGQSSIDLKGNIGDSITSVALNKDVPGHKITTDGTTDAIFTKTAQTLTIKYATDGPRVFTPGNPGSTLNGDPITVTSRYLIGTVQANVKYNGDGAPEEKKGSPIQIYRTATLDASGAPVYTPWTTNSTGVGGNDTDVLLTPITESDIPTVANKVGTIVDETNKAITSADLPLVGKKVTASDGSVLIDGSQNTNIGGKYLTNFIATRVVNYGANQPDLQWHDAPKDPKDPLYKDTHKALHPTMMMIKDGETTPQDNNEDDVVLTRQYQIDDNDPDSGVKDYGPWIVDDTGKFMTVGYTPVIYDGYKASPAKIDQNTQDDDHKTVTEELAAMTAETADQDKKITFTINYDKEKAELVEHPAPNEPSDVNYHDTHKFLNVTINGDQNGQKKQLYTGKVEFNRTYFTEKGDTTNKVVEYGDWQQAAPFATFTPEPVDGATPTPAQVTETTVGDDGQSIKQAAAGLLAATDIQSKDITITVTYAKAEAVQGTGTVHYVYQNVGGIELQPPVTVSGPEGTDYSTQYKIPDTLNNDGKDLPDAGGTLDTSILYYYATADINGGQINSLPDNGSADAAFKTDGQDIWVIYVAKPKASAADTVTAEEIEGDAEHPNGGTRITVKHVDGSPDTVTTVWNGDDGTDGASAFDIWKAADPDRKDATEGEFLASLQGDDGKSAYELWEAQDGNDGKSETDFLNSLKGANGTDGKSAFEIWSALPGNDKKTEAEFIESLKGAKGADGTNGTDGASAFDIWKAANPDRKDATEGEFLASLQGDDGKSAYEVWKAQDGNGGKSETDFLNSLKGANGTDGKSAFEIWSALPGNDKKTEAEFIESLKGAKGADGTNGASAYEVWKNGKDAKNLNNDNTIDEADYAIAIKGDTGDDGYSAWLKTPATEDINKDGSIDDKDKDLNKDGSVDEEDFIQAIKGDTGAAGADGASAYDAWKKTPEATDLNDDGTVDEKDFVISIKGDTGDDGYSAWLKTPATEDINKDGSIDGKDKDLNKDGSVDEEDFIQAIKGDTGAAGADGASAYDAWKKTPEAMDLNDDGTVDEKDFVISIKGDTGDDGYSAWLKTPATEDINKDGSIDDKDKDLNKDGSVDEEDFIQAIKGDTGDTGDSGYSAWLKTPATEDINKDGSIDDKDKDLNKDGSVDEEDFVQAI</sequence>
<reference evidence="6" key="1">
    <citation type="journal article" date="2019" name="Int. J. Syst. Evol. Microbiol.">
        <title>The Global Catalogue of Microorganisms (GCM) 10K type strain sequencing project: providing services to taxonomists for standard genome sequencing and annotation.</title>
        <authorList>
            <consortium name="The Broad Institute Genomics Platform"/>
            <consortium name="The Broad Institute Genome Sequencing Center for Infectious Disease"/>
            <person name="Wu L."/>
            <person name="Ma J."/>
        </authorList>
    </citation>
    <scope>NUCLEOTIDE SEQUENCE [LARGE SCALE GENOMIC DNA]</scope>
    <source>
        <strain evidence="6">CCM 8903</strain>
    </source>
</reference>
<gene>
    <name evidence="5" type="ORF">ACFQ5J_04495</name>
</gene>
<comment type="caution">
    <text evidence="5">The sequence shown here is derived from an EMBL/GenBank/DDBJ whole genome shotgun (WGS) entry which is preliminary data.</text>
</comment>
<dbReference type="RefSeq" id="WP_379896116.1">
    <property type="nucleotide sequence ID" value="NZ_JBHTON010000010.1"/>
</dbReference>
<accession>A0ABW4E7M9</accession>
<feature type="region of interest" description="Disordered" evidence="3">
    <location>
        <begin position="2055"/>
        <end position="2140"/>
    </location>
</feature>
<dbReference type="Pfam" id="PF19258">
    <property type="entry name" value="KxYKxGKxW_sig"/>
    <property type="match status" value="1"/>
</dbReference>
<dbReference type="InterPro" id="IPR018247">
    <property type="entry name" value="EF_Hand_1_Ca_BS"/>
</dbReference>
<dbReference type="Proteomes" id="UP001597252">
    <property type="component" value="Unassembled WGS sequence"/>
</dbReference>
<feature type="compositionally biased region" description="Basic and acidic residues" evidence="3">
    <location>
        <begin position="2059"/>
        <end position="2078"/>
    </location>
</feature>
<proteinExistence type="predicted"/>
<dbReference type="PROSITE" id="PS00018">
    <property type="entry name" value="EF_HAND_1"/>
    <property type="match status" value="6"/>
</dbReference>
<feature type="region of interest" description="Disordered" evidence="3">
    <location>
        <begin position="189"/>
        <end position="242"/>
    </location>
</feature>
<protein>
    <submittedName>
        <fullName evidence="5">MucBP domain-containing protein</fullName>
    </submittedName>
</protein>